<evidence type="ECO:0000313" key="4">
    <source>
        <dbReference type="Proteomes" id="UP000694568"/>
    </source>
</evidence>
<proteinExistence type="predicted"/>
<feature type="domain" description="Ig-like" evidence="2">
    <location>
        <begin position="144"/>
        <end position="218"/>
    </location>
</feature>
<keyword evidence="1" id="KW-0732">Signal</keyword>
<dbReference type="PANTHER" id="PTHR46013">
    <property type="entry name" value="VASCULAR CELL ADHESION MOLECULE 1"/>
    <property type="match status" value="1"/>
</dbReference>
<evidence type="ECO:0000256" key="1">
    <source>
        <dbReference type="SAM" id="SignalP"/>
    </source>
</evidence>
<dbReference type="Gene3D" id="2.60.40.10">
    <property type="entry name" value="Immunoglobulins"/>
    <property type="match status" value="2"/>
</dbReference>
<dbReference type="Ensembl" id="ENSSLUT00000010450.1">
    <property type="protein sequence ID" value="ENSSLUP00000010126.1"/>
    <property type="gene ID" value="ENSSLUG00000004783.1"/>
</dbReference>
<dbReference type="GeneTree" id="ENSGT01150000287106"/>
<dbReference type="Proteomes" id="UP000694568">
    <property type="component" value="Unplaced"/>
</dbReference>
<accession>A0A8C9XL57</accession>
<dbReference type="Pfam" id="PF07686">
    <property type="entry name" value="V-set"/>
    <property type="match status" value="1"/>
</dbReference>
<dbReference type="AlphaFoldDB" id="A0A8C9XL57"/>
<dbReference type="InterPro" id="IPR013783">
    <property type="entry name" value="Ig-like_fold"/>
</dbReference>
<evidence type="ECO:0000313" key="3">
    <source>
        <dbReference type="Ensembl" id="ENSSLUP00000010126.1"/>
    </source>
</evidence>
<dbReference type="InterPro" id="IPR003599">
    <property type="entry name" value="Ig_sub"/>
</dbReference>
<dbReference type="Pfam" id="PF13895">
    <property type="entry name" value="Ig_2"/>
    <property type="match status" value="1"/>
</dbReference>
<dbReference type="SUPFAM" id="SSF48726">
    <property type="entry name" value="Immunoglobulin"/>
    <property type="match status" value="2"/>
</dbReference>
<protein>
    <recommendedName>
        <fullName evidence="2">Ig-like domain-containing protein</fullName>
    </recommendedName>
</protein>
<sequence>MAVWDKKILWAVMLVLTGALGQRVNYPDPVCGVKGSTVLLPCSFNTLKSVNRREVLIEIIRVVWCKNHEICFSLTPSVYDSKSNNNNSRYRYLGDKKRNCTLQISDLQKEDDATFRFRMEANDVRASFTGQSGMRVSVVDGDQMKIRSSRDDGEFKRGEAVTLNCFAAICTIHQLEVTWFRDGHALSETGPALHLSNLTAKDSGKYTCGLKRNERTLSIPYSLHVEENMHKPWNHAGSLLLSWPQDCLSVLDIILGAFCLKCLSGAICSFCKCLILHGPDKRRKQKRFPGVQDILFLTQYISTLPTDSIHDVIVLTGVWFFQLASQRRVTRRPWR</sequence>
<feature type="signal peptide" evidence="1">
    <location>
        <begin position="1"/>
        <end position="21"/>
    </location>
</feature>
<dbReference type="SMART" id="SM00409">
    <property type="entry name" value="IG"/>
    <property type="match status" value="2"/>
</dbReference>
<evidence type="ECO:0000259" key="2">
    <source>
        <dbReference type="PROSITE" id="PS50835"/>
    </source>
</evidence>
<keyword evidence="4" id="KW-1185">Reference proteome</keyword>
<dbReference type="PANTHER" id="PTHR46013:SF4">
    <property type="entry name" value="B-CELL RECEPTOR CD22-RELATED"/>
    <property type="match status" value="1"/>
</dbReference>
<reference evidence="3" key="1">
    <citation type="submission" date="2025-08" db="UniProtKB">
        <authorList>
            <consortium name="Ensembl"/>
        </authorList>
    </citation>
    <scope>IDENTIFICATION</scope>
</reference>
<dbReference type="PROSITE" id="PS50835">
    <property type="entry name" value="IG_LIKE"/>
    <property type="match status" value="1"/>
</dbReference>
<dbReference type="InterPro" id="IPR036179">
    <property type="entry name" value="Ig-like_dom_sf"/>
</dbReference>
<dbReference type="InterPro" id="IPR007110">
    <property type="entry name" value="Ig-like_dom"/>
</dbReference>
<name>A0A8C9XL57_SANLU</name>
<reference evidence="3" key="2">
    <citation type="submission" date="2025-09" db="UniProtKB">
        <authorList>
            <consortium name="Ensembl"/>
        </authorList>
    </citation>
    <scope>IDENTIFICATION</scope>
</reference>
<organism evidence="3 4">
    <name type="scientific">Sander lucioperca</name>
    <name type="common">Pike-perch</name>
    <name type="synonym">Perca lucioperca</name>
    <dbReference type="NCBI Taxonomy" id="283035"/>
    <lineage>
        <taxon>Eukaryota</taxon>
        <taxon>Metazoa</taxon>
        <taxon>Chordata</taxon>
        <taxon>Craniata</taxon>
        <taxon>Vertebrata</taxon>
        <taxon>Euteleostomi</taxon>
        <taxon>Actinopterygii</taxon>
        <taxon>Neopterygii</taxon>
        <taxon>Teleostei</taxon>
        <taxon>Neoteleostei</taxon>
        <taxon>Acanthomorphata</taxon>
        <taxon>Eupercaria</taxon>
        <taxon>Perciformes</taxon>
        <taxon>Percoidei</taxon>
        <taxon>Percidae</taxon>
        <taxon>Luciopercinae</taxon>
        <taxon>Sander</taxon>
    </lineage>
</organism>
<feature type="chain" id="PRO_5034919432" description="Ig-like domain-containing protein" evidence="1">
    <location>
        <begin position="22"/>
        <end position="335"/>
    </location>
</feature>
<dbReference type="InterPro" id="IPR013106">
    <property type="entry name" value="Ig_V-set"/>
</dbReference>